<evidence type="ECO:0000313" key="2">
    <source>
        <dbReference type="EMBL" id="MBZ3926526.1"/>
    </source>
</evidence>
<keyword evidence="1" id="KW-1133">Transmembrane helix</keyword>
<dbReference type="Proteomes" id="UP000825388">
    <property type="component" value="Unassembled WGS sequence"/>
</dbReference>
<comment type="caution">
    <text evidence="2">The sequence shown here is derived from an EMBL/GenBank/DDBJ whole genome shotgun (WGS) entry which is preliminary data.</text>
</comment>
<feature type="transmembrane region" description="Helical" evidence="1">
    <location>
        <begin position="40"/>
        <end position="58"/>
    </location>
</feature>
<proteinExistence type="predicted"/>
<protein>
    <submittedName>
        <fullName evidence="2">Uncharacterized protein</fullName>
    </submittedName>
</protein>
<sequence>MACARPRSFLLHARCLCLSECSHAILSGNPLAQCRVITGLAALLSGIALFYRAIVLLVEEKVPRGGG</sequence>
<accession>A0AAW4RUG3</accession>
<dbReference type="AlphaFoldDB" id="A0AAW4RUG3"/>
<keyword evidence="1" id="KW-0812">Transmembrane</keyword>
<keyword evidence="1" id="KW-0472">Membrane</keyword>
<dbReference type="EMBL" id="LOKL01000160">
    <property type="protein sequence ID" value="MBZ3926526.1"/>
    <property type="molecule type" value="Genomic_DNA"/>
</dbReference>
<organism evidence="2 3">
    <name type="scientific">Xanthomonas citri pv. sesbaniae</name>
    <dbReference type="NCBI Taxonomy" id="473425"/>
    <lineage>
        <taxon>Bacteria</taxon>
        <taxon>Pseudomonadati</taxon>
        <taxon>Pseudomonadota</taxon>
        <taxon>Gammaproteobacteria</taxon>
        <taxon>Lysobacterales</taxon>
        <taxon>Lysobacteraceae</taxon>
        <taxon>Xanthomonas</taxon>
    </lineage>
</organism>
<name>A0AAW4RUG3_XANCI</name>
<evidence type="ECO:0000313" key="3">
    <source>
        <dbReference type="Proteomes" id="UP000825388"/>
    </source>
</evidence>
<reference evidence="2" key="1">
    <citation type="submission" date="2015-12" db="EMBL/GenBank/DDBJ databases">
        <authorList>
            <person name="Bansal K."/>
            <person name="Midha S."/>
            <person name="Patil P.B."/>
        </authorList>
    </citation>
    <scope>NUCLEOTIDE SEQUENCE</scope>
    <source>
        <strain evidence="2">LMG867</strain>
    </source>
</reference>
<evidence type="ECO:0000256" key="1">
    <source>
        <dbReference type="SAM" id="Phobius"/>
    </source>
</evidence>
<gene>
    <name evidence="2" type="ORF">Xseb_19805</name>
</gene>